<keyword evidence="3" id="KW-0378">Hydrolase</keyword>
<proteinExistence type="inferred from homology"/>
<evidence type="ECO:0000256" key="4">
    <source>
        <dbReference type="ARBA" id="ARBA00023145"/>
    </source>
</evidence>
<feature type="chain" id="PRO_5025334473" evidence="6">
    <location>
        <begin position="17"/>
        <end position="321"/>
    </location>
</feature>
<evidence type="ECO:0000313" key="9">
    <source>
        <dbReference type="EMBL" id="NDV33816.1"/>
    </source>
</evidence>
<dbReference type="InterPro" id="IPR025660">
    <property type="entry name" value="Pept_his_AS"/>
</dbReference>
<keyword evidence="6" id="KW-0732">Signal</keyword>
<dbReference type="InterPro" id="IPR013201">
    <property type="entry name" value="Prot_inhib_I29"/>
</dbReference>
<sequence length="321" mass="34529">MLKALIALCLILSVTCLSDSAYRTAFEEFKTTYGKVYLAAEEEHRFKVFRSNLDFINNFDEKARGFSVKMNRFGDLSAEEFGAIYRGTRFTKEYTPVESTVDVSDLAATVDWRTKGAVTGVKDQGQCGSCWSFSTTGSVEGAWFLAGHSLTSLSEQNLVDCSGNEGNQGCNGGLMDQAFQYIIDNKGIDTEASYPYTAQDGTCSFSSSNVGATISSFTDVSSGDENALLAAVNKQPVSVAIDASQSSFQFYSGGVYNEPACSSTSLDHGVLAIGYGTDNGTDYWLVKNSWGTGWGLSGYIEMSRNANNQCGIATSASYPTV</sequence>
<accession>A0A6B2LA09</accession>
<dbReference type="InterPro" id="IPR000169">
    <property type="entry name" value="Pept_cys_AS"/>
</dbReference>
<dbReference type="InterPro" id="IPR000668">
    <property type="entry name" value="Peptidase_C1A_C"/>
</dbReference>
<reference evidence="9" key="1">
    <citation type="journal article" date="2020" name="J. Eukaryot. Microbiol.">
        <title>De novo Sequencing, Assembly and Annotation of the Transcriptome for the Free-Living Testate Amoeba Arcella intermedia.</title>
        <authorList>
            <person name="Ribeiro G.M."/>
            <person name="Porfirio-Sousa A.L."/>
            <person name="Maurer-Alcala X.X."/>
            <person name="Katz L.A."/>
            <person name="Lahr D.J.G."/>
        </authorList>
    </citation>
    <scope>NUCLEOTIDE SEQUENCE</scope>
</reference>
<dbReference type="AlphaFoldDB" id="A0A6B2LA09"/>
<evidence type="ECO:0000256" key="1">
    <source>
        <dbReference type="ARBA" id="ARBA00008455"/>
    </source>
</evidence>
<name>A0A6B2LA09_9EUKA</name>
<dbReference type="SMART" id="SM00848">
    <property type="entry name" value="Inhibitor_I29"/>
    <property type="match status" value="1"/>
</dbReference>
<keyword evidence="2" id="KW-0645">Protease</keyword>
<keyword evidence="5" id="KW-1015">Disulfide bond</keyword>
<dbReference type="PANTHER" id="PTHR12411">
    <property type="entry name" value="CYSTEINE PROTEASE FAMILY C1-RELATED"/>
    <property type="match status" value="1"/>
</dbReference>
<dbReference type="InterPro" id="IPR025661">
    <property type="entry name" value="Pept_asp_AS"/>
</dbReference>
<evidence type="ECO:0000259" key="7">
    <source>
        <dbReference type="SMART" id="SM00645"/>
    </source>
</evidence>
<keyword evidence="3" id="KW-0788">Thiol protease</keyword>
<dbReference type="InterPro" id="IPR013128">
    <property type="entry name" value="Peptidase_C1A"/>
</dbReference>
<dbReference type="FunFam" id="3.90.70.10:FF:000039">
    <property type="entry name" value="Cysteine proteinase 2, putative"/>
    <property type="match status" value="1"/>
</dbReference>
<organism evidence="9">
    <name type="scientific">Arcella intermedia</name>
    <dbReference type="NCBI Taxonomy" id="1963864"/>
    <lineage>
        <taxon>Eukaryota</taxon>
        <taxon>Amoebozoa</taxon>
        <taxon>Tubulinea</taxon>
        <taxon>Elardia</taxon>
        <taxon>Arcellinida</taxon>
        <taxon>Sphaerothecina</taxon>
        <taxon>Arcellidae</taxon>
        <taxon>Arcella</taxon>
    </lineage>
</organism>
<keyword evidence="4" id="KW-0865">Zymogen</keyword>
<protein>
    <submittedName>
        <fullName evidence="9">Uncharacterized protein</fullName>
    </submittedName>
</protein>
<dbReference type="PROSITE" id="PS00139">
    <property type="entry name" value="THIOL_PROTEASE_CYS"/>
    <property type="match status" value="1"/>
</dbReference>
<evidence type="ECO:0000256" key="3">
    <source>
        <dbReference type="ARBA" id="ARBA00022807"/>
    </source>
</evidence>
<comment type="similarity">
    <text evidence="1">Belongs to the peptidase C1 family.</text>
</comment>
<feature type="domain" description="Cathepsin propeptide inhibitor" evidence="8">
    <location>
        <begin position="26"/>
        <end position="81"/>
    </location>
</feature>
<dbReference type="InterPro" id="IPR039417">
    <property type="entry name" value="Peptidase_C1A_papain-like"/>
</dbReference>
<dbReference type="PROSITE" id="PS00640">
    <property type="entry name" value="THIOL_PROTEASE_ASN"/>
    <property type="match status" value="1"/>
</dbReference>
<evidence type="ECO:0000256" key="5">
    <source>
        <dbReference type="ARBA" id="ARBA00023157"/>
    </source>
</evidence>
<dbReference type="InterPro" id="IPR038765">
    <property type="entry name" value="Papain-like_cys_pep_sf"/>
</dbReference>
<dbReference type="SMART" id="SM00645">
    <property type="entry name" value="Pept_C1"/>
    <property type="match status" value="1"/>
</dbReference>
<feature type="signal peptide" evidence="6">
    <location>
        <begin position="1"/>
        <end position="16"/>
    </location>
</feature>
<dbReference type="SUPFAM" id="SSF54001">
    <property type="entry name" value="Cysteine proteinases"/>
    <property type="match status" value="1"/>
</dbReference>
<dbReference type="PRINTS" id="PR00705">
    <property type="entry name" value="PAPAIN"/>
</dbReference>
<evidence type="ECO:0000259" key="8">
    <source>
        <dbReference type="SMART" id="SM00848"/>
    </source>
</evidence>
<dbReference type="GO" id="GO:0006508">
    <property type="term" value="P:proteolysis"/>
    <property type="evidence" value="ECO:0007669"/>
    <property type="project" value="UniProtKB-KW"/>
</dbReference>
<dbReference type="CDD" id="cd02248">
    <property type="entry name" value="Peptidase_C1A"/>
    <property type="match status" value="1"/>
</dbReference>
<dbReference type="PROSITE" id="PS00639">
    <property type="entry name" value="THIOL_PROTEASE_HIS"/>
    <property type="match status" value="1"/>
</dbReference>
<dbReference type="Gene3D" id="3.90.70.10">
    <property type="entry name" value="Cysteine proteinases"/>
    <property type="match status" value="1"/>
</dbReference>
<dbReference type="Pfam" id="PF08246">
    <property type="entry name" value="Inhibitor_I29"/>
    <property type="match status" value="1"/>
</dbReference>
<evidence type="ECO:0000256" key="2">
    <source>
        <dbReference type="ARBA" id="ARBA00022670"/>
    </source>
</evidence>
<dbReference type="GO" id="GO:0008234">
    <property type="term" value="F:cysteine-type peptidase activity"/>
    <property type="evidence" value="ECO:0007669"/>
    <property type="project" value="UniProtKB-KW"/>
</dbReference>
<dbReference type="EMBL" id="GIBP01004847">
    <property type="protein sequence ID" value="NDV33816.1"/>
    <property type="molecule type" value="Transcribed_RNA"/>
</dbReference>
<evidence type="ECO:0000256" key="6">
    <source>
        <dbReference type="SAM" id="SignalP"/>
    </source>
</evidence>
<dbReference type="Pfam" id="PF00112">
    <property type="entry name" value="Peptidase_C1"/>
    <property type="match status" value="1"/>
</dbReference>
<feature type="domain" description="Peptidase C1A papain C-terminal" evidence="7">
    <location>
        <begin position="106"/>
        <end position="320"/>
    </location>
</feature>